<dbReference type="Proteomes" id="UP000828941">
    <property type="component" value="Chromosome 4"/>
</dbReference>
<keyword evidence="2" id="KW-1185">Reference proteome</keyword>
<organism evidence="1 2">
    <name type="scientific">Bauhinia variegata</name>
    <name type="common">Purple orchid tree</name>
    <name type="synonym">Phanera variegata</name>
    <dbReference type="NCBI Taxonomy" id="167791"/>
    <lineage>
        <taxon>Eukaryota</taxon>
        <taxon>Viridiplantae</taxon>
        <taxon>Streptophyta</taxon>
        <taxon>Embryophyta</taxon>
        <taxon>Tracheophyta</taxon>
        <taxon>Spermatophyta</taxon>
        <taxon>Magnoliopsida</taxon>
        <taxon>eudicotyledons</taxon>
        <taxon>Gunneridae</taxon>
        <taxon>Pentapetalae</taxon>
        <taxon>rosids</taxon>
        <taxon>fabids</taxon>
        <taxon>Fabales</taxon>
        <taxon>Fabaceae</taxon>
        <taxon>Cercidoideae</taxon>
        <taxon>Cercideae</taxon>
        <taxon>Bauhiniinae</taxon>
        <taxon>Bauhinia</taxon>
    </lineage>
</organism>
<accession>A0ACB9PKD6</accession>
<protein>
    <submittedName>
        <fullName evidence="1">Uncharacterized protein</fullName>
    </submittedName>
</protein>
<gene>
    <name evidence="1" type="ORF">L6164_009571</name>
</gene>
<name>A0ACB9PKD6_BAUVA</name>
<dbReference type="EMBL" id="CM039429">
    <property type="protein sequence ID" value="KAI4348906.1"/>
    <property type="molecule type" value="Genomic_DNA"/>
</dbReference>
<sequence length="486" mass="53677">MSGGAGASNRQASPPPEQPTLQKRPPLKRNLAFALTKPAFVPPDDYHSFSAADSRRAADHEAEVIIVRSPYMKRKGGVNDNEGESQEWSNTPGFPNVPNSPFRTPVSGKRGRTYNKTKVSKEGKSGPQTPISNAGSPSPLTPAGSCRYDSSLGLLTKKFINLLKYAEDGNLDLNKAAETLEVQKRRIYDITNVLEGIGLIEKKLKNRIHWKGLDSSTSGELDGDVSMLKAEVEKLSLEECRLDDQIREMQERLRSLSEDESNQKWLFVTEEDIKGIPCFKNETLIAIKVPHGTTLEVPEPEEAVDYPQRRYRIILRSTMGPIDVYLVSQFEEKFEEMNSVEPSISFPLLSSSGSNEHLTTEMLPVEYNGNGTDTQAQLPSYTRSDLTASQEYAGGMMKIVPSDVDIDADYWLLSDADISITDMWKADSSVDWNEADMLHPDFGIISRPQTPSGFSEAPSSVANSTQGNCFNIIDSLVSVGDAVRSC</sequence>
<comment type="caution">
    <text evidence="1">The sequence shown here is derived from an EMBL/GenBank/DDBJ whole genome shotgun (WGS) entry which is preliminary data.</text>
</comment>
<evidence type="ECO:0000313" key="2">
    <source>
        <dbReference type="Proteomes" id="UP000828941"/>
    </source>
</evidence>
<evidence type="ECO:0000313" key="1">
    <source>
        <dbReference type="EMBL" id="KAI4348906.1"/>
    </source>
</evidence>
<reference evidence="1 2" key="1">
    <citation type="journal article" date="2022" name="DNA Res.">
        <title>Chromosomal-level genome assembly of the orchid tree Bauhinia variegata (Leguminosae; Cercidoideae) supports the allotetraploid origin hypothesis of Bauhinia.</title>
        <authorList>
            <person name="Zhong Y."/>
            <person name="Chen Y."/>
            <person name="Zheng D."/>
            <person name="Pang J."/>
            <person name="Liu Y."/>
            <person name="Luo S."/>
            <person name="Meng S."/>
            <person name="Qian L."/>
            <person name="Wei D."/>
            <person name="Dai S."/>
            <person name="Zhou R."/>
        </authorList>
    </citation>
    <scope>NUCLEOTIDE SEQUENCE [LARGE SCALE GENOMIC DNA]</scope>
    <source>
        <strain evidence="1">BV-YZ2020</strain>
    </source>
</reference>
<proteinExistence type="predicted"/>